<dbReference type="AlphaFoldDB" id="A0A3N1MIU2"/>
<keyword evidence="3" id="KW-1185">Reference proteome</keyword>
<organism evidence="2 3">
    <name type="scientific">Stella humosa</name>
    <dbReference type="NCBI Taxonomy" id="94"/>
    <lineage>
        <taxon>Bacteria</taxon>
        <taxon>Pseudomonadati</taxon>
        <taxon>Pseudomonadota</taxon>
        <taxon>Alphaproteobacteria</taxon>
        <taxon>Rhodospirillales</taxon>
        <taxon>Stellaceae</taxon>
        <taxon>Stella</taxon>
    </lineage>
</organism>
<reference evidence="2 3" key="1">
    <citation type="submission" date="2018-11" db="EMBL/GenBank/DDBJ databases">
        <title>Genomic Encyclopedia of Type Strains, Phase IV (KMG-IV): sequencing the most valuable type-strain genomes for metagenomic binning, comparative biology and taxonomic classification.</title>
        <authorList>
            <person name="Goeker M."/>
        </authorList>
    </citation>
    <scope>NUCLEOTIDE SEQUENCE [LARGE SCALE GENOMIC DNA]</scope>
    <source>
        <strain evidence="2 3">DSM 5900</strain>
    </source>
</reference>
<dbReference type="EMBL" id="RJKX01000001">
    <property type="protein sequence ID" value="ROQ03368.1"/>
    <property type="molecule type" value="Genomic_DNA"/>
</dbReference>
<protein>
    <submittedName>
        <fullName evidence="2">Uncharacterized protein</fullName>
    </submittedName>
</protein>
<dbReference type="Proteomes" id="UP000278222">
    <property type="component" value="Unassembled WGS sequence"/>
</dbReference>
<feature type="region of interest" description="Disordered" evidence="1">
    <location>
        <begin position="1"/>
        <end position="36"/>
    </location>
</feature>
<feature type="region of interest" description="Disordered" evidence="1">
    <location>
        <begin position="139"/>
        <end position="161"/>
    </location>
</feature>
<evidence type="ECO:0000313" key="3">
    <source>
        <dbReference type="Proteomes" id="UP000278222"/>
    </source>
</evidence>
<name>A0A3N1MIU2_9PROT</name>
<comment type="caution">
    <text evidence="2">The sequence shown here is derived from an EMBL/GenBank/DDBJ whole genome shotgun (WGS) entry which is preliminary data.</text>
</comment>
<evidence type="ECO:0000313" key="2">
    <source>
        <dbReference type="EMBL" id="ROQ03368.1"/>
    </source>
</evidence>
<gene>
    <name evidence="2" type="ORF">EDC65_0051</name>
</gene>
<evidence type="ECO:0000256" key="1">
    <source>
        <dbReference type="SAM" id="MobiDB-lite"/>
    </source>
</evidence>
<proteinExistence type="predicted"/>
<sequence>MSRGSKDGKPTVAPAPTASFGQANPPAMARAQGRPHMVRQLEAVDQRVASVKGRMRQHCERFQETWVAKEAVRLWKERAELALKHKAPAQAAVRILSPDDLLALARRNVRARIGQRLSTINRIGERMRNTVTRTLKPASPVRAPDVQRSFAKARDRRRRME</sequence>
<dbReference type="RefSeq" id="WP_123687695.1">
    <property type="nucleotide sequence ID" value="NZ_AP019700.1"/>
</dbReference>
<accession>A0A3N1MIU2</accession>